<dbReference type="RefSeq" id="XP_019020102.1">
    <property type="nucleotide sequence ID" value="XM_019165097.1"/>
</dbReference>
<name>A0A1E3NSB2_9ASCO</name>
<evidence type="ECO:0000256" key="1">
    <source>
        <dbReference type="SAM" id="MobiDB-lite"/>
    </source>
</evidence>
<dbReference type="GeneID" id="30181784"/>
<dbReference type="Gene3D" id="3.90.1410.10">
    <property type="entry name" value="set domain protein methyltransferase, domain 1"/>
    <property type="match status" value="1"/>
</dbReference>
<dbReference type="SUPFAM" id="SSF82199">
    <property type="entry name" value="SET domain"/>
    <property type="match status" value="1"/>
</dbReference>
<dbReference type="InterPro" id="IPR046341">
    <property type="entry name" value="SET_dom_sf"/>
</dbReference>
<sequence length="560" mass="64317">MVLFAGEIKNKSELETWREKLGIKVNPNLRIEKTKERGIGVFYTCETQNESSERIELMRIPHTSSYNIYTLRKLVDENLSAEDKAIVKRTLSVIFARSRGSSESLILIAYFIGFLIVSKKRNADSYRNSETDEFKQTMGTYLSVLLDTTIGNLYGDHPDILEDFLSAFPGNVVLKNSIVDITSGLWDEITDTLNEEFLEKDEAMKVEEVLQLCGAIRSRVLEIPREVEGDQEDYYVDVTLVPILDYANHDNEKRNAYFDVDRKSQEVVLYFEPNKVASERDQCEIFISYDEYEDLHRMFVNYGFFPLNKERRTVIEIPIIGYCESKLMSDFEITRRLYCIRQTPNVQFEVLFDAKGGVKSVKVLDDEFYSYLAFKDDLPWNQYEKEDDEAMNELNELNEGKKGGEVDMETEMELDFARGFQRSVAIESSLSGEETSRLMKILWDYVCEFFVKFSAKCRLFNEIIAEYEFAGNEGRNIVKLLDLYIAVCDHVLGKGGEADRILDAGSVFGKRSKDRSSRNKTASGEDADEEDLQGFLASRMVPVYNYSASADGVEIGELEI</sequence>
<dbReference type="EMBL" id="KV454001">
    <property type="protein sequence ID" value="ODQ48989.1"/>
    <property type="molecule type" value="Genomic_DNA"/>
</dbReference>
<evidence type="ECO:0000313" key="3">
    <source>
        <dbReference type="Proteomes" id="UP000094455"/>
    </source>
</evidence>
<evidence type="ECO:0008006" key="4">
    <source>
        <dbReference type="Google" id="ProtNLM"/>
    </source>
</evidence>
<organism evidence="2 3">
    <name type="scientific">Pichia membranifaciens NRRL Y-2026</name>
    <dbReference type="NCBI Taxonomy" id="763406"/>
    <lineage>
        <taxon>Eukaryota</taxon>
        <taxon>Fungi</taxon>
        <taxon>Dikarya</taxon>
        <taxon>Ascomycota</taxon>
        <taxon>Saccharomycotina</taxon>
        <taxon>Pichiomycetes</taxon>
        <taxon>Pichiales</taxon>
        <taxon>Pichiaceae</taxon>
        <taxon>Pichia</taxon>
    </lineage>
</organism>
<accession>A0A1E3NSB2</accession>
<keyword evidence="3" id="KW-1185">Reference proteome</keyword>
<dbReference type="OrthoDB" id="441812at2759"/>
<dbReference type="Proteomes" id="UP000094455">
    <property type="component" value="Unassembled WGS sequence"/>
</dbReference>
<gene>
    <name evidence="2" type="ORF">PICMEDRAFT_9490</name>
</gene>
<feature type="region of interest" description="Disordered" evidence="1">
    <location>
        <begin position="510"/>
        <end position="529"/>
    </location>
</feature>
<reference evidence="2 3" key="1">
    <citation type="journal article" date="2016" name="Proc. Natl. Acad. Sci. U.S.A.">
        <title>Comparative genomics of biotechnologically important yeasts.</title>
        <authorList>
            <person name="Riley R."/>
            <person name="Haridas S."/>
            <person name="Wolfe K.H."/>
            <person name="Lopes M.R."/>
            <person name="Hittinger C.T."/>
            <person name="Goeker M."/>
            <person name="Salamov A.A."/>
            <person name="Wisecaver J.H."/>
            <person name="Long T.M."/>
            <person name="Calvey C.H."/>
            <person name="Aerts A.L."/>
            <person name="Barry K.W."/>
            <person name="Choi C."/>
            <person name="Clum A."/>
            <person name="Coughlan A.Y."/>
            <person name="Deshpande S."/>
            <person name="Douglass A.P."/>
            <person name="Hanson S.J."/>
            <person name="Klenk H.-P."/>
            <person name="LaButti K.M."/>
            <person name="Lapidus A."/>
            <person name="Lindquist E.A."/>
            <person name="Lipzen A.M."/>
            <person name="Meier-Kolthoff J.P."/>
            <person name="Ohm R.A."/>
            <person name="Otillar R.P."/>
            <person name="Pangilinan J.L."/>
            <person name="Peng Y."/>
            <person name="Rokas A."/>
            <person name="Rosa C.A."/>
            <person name="Scheuner C."/>
            <person name="Sibirny A.A."/>
            <person name="Slot J.C."/>
            <person name="Stielow J.B."/>
            <person name="Sun H."/>
            <person name="Kurtzman C.P."/>
            <person name="Blackwell M."/>
            <person name="Grigoriev I.V."/>
            <person name="Jeffries T.W."/>
        </authorList>
    </citation>
    <scope>NUCLEOTIDE SEQUENCE [LARGE SCALE GENOMIC DNA]</scope>
    <source>
        <strain evidence="2 3">NRRL Y-2026</strain>
    </source>
</reference>
<dbReference type="STRING" id="763406.A0A1E3NSB2"/>
<protein>
    <recommendedName>
        <fullName evidence="4">SET domain-containing protein</fullName>
    </recommendedName>
</protein>
<dbReference type="AlphaFoldDB" id="A0A1E3NSB2"/>
<proteinExistence type="predicted"/>
<evidence type="ECO:0000313" key="2">
    <source>
        <dbReference type="EMBL" id="ODQ48989.1"/>
    </source>
</evidence>